<feature type="region of interest" description="Disordered" evidence="1">
    <location>
        <begin position="90"/>
        <end position="140"/>
    </location>
</feature>
<dbReference type="EMBL" id="JAHFXS010005403">
    <property type="protein sequence ID" value="KAG9940546.1"/>
    <property type="molecule type" value="Genomic_DNA"/>
</dbReference>
<reference evidence="2" key="1">
    <citation type="journal article" date="2021" name="J Fungi (Basel)">
        <title>Virulence traits and population genomics of the black yeast Aureobasidium melanogenum.</title>
        <authorList>
            <person name="Cernosa A."/>
            <person name="Sun X."/>
            <person name="Gostincar C."/>
            <person name="Fang C."/>
            <person name="Gunde-Cimerman N."/>
            <person name="Song Z."/>
        </authorList>
    </citation>
    <scope>NUCLEOTIDE SEQUENCE</scope>
    <source>
        <strain evidence="2">EXF-9298</strain>
    </source>
</reference>
<dbReference type="PANTHER" id="PTHR37540">
    <property type="entry name" value="TRANSCRIPTION FACTOR (ACR-2), PUTATIVE-RELATED-RELATED"/>
    <property type="match status" value="1"/>
</dbReference>
<protein>
    <submittedName>
        <fullName evidence="2">Uncharacterized protein</fullName>
    </submittedName>
</protein>
<sequence length="384" mass="42515">MLNIITFGEPQESTSVRAIRSHAAKAGWKSRKNSRGKTLAAAAKNPLLGSTPTSEAAPDAAQLASPRHKNLPAILFQPEHDIARSIVQPLESHNSSSSPATYASDSTPSSTNSPHDTAMGSMTDDTGFAKSEINDDKGDMENGNYHALQLIAREPSRLRFTSIAHPHQFGSTYDPFSQFPVRWEESFGPLIHFYRNSLGEAWMGLISADWGRQGNIEFLDFALKISITQREPAMFYGVLSNTSVMVPASKSISMRQQHYMSQWLHHKAVESLREAIMDPKRAYTDAVILAVCHVFFSEALKLERHNALNIHGPALKRMVDARGGVSVIASDGRDGLLLSRYLSWTDRIAASTLNSQLLFGNYVEDSTRGRTQWNGMWSKVQTLI</sequence>
<feature type="non-terminal residue" evidence="2">
    <location>
        <position position="384"/>
    </location>
</feature>
<name>A0A9P8F5R1_AURME</name>
<keyword evidence="3" id="KW-1185">Reference proteome</keyword>
<gene>
    <name evidence="2" type="ORF">KCU98_g19126</name>
</gene>
<reference evidence="2" key="2">
    <citation type="submission" date="2021-08" db="EMBL/GenBank/DDBJ databases">
        <authorList>
            <person name="Gostincar C."/>
            <person name="Sun X."/>
            <person name="Song Z."/>
            <person name="Gunde-Cimerman N."/>
        </authorList>
    </citation>
    <scope>NUCLEOTIDE SEQUENCE</scope>
    <source>
        <strain evidence="2">EXF-9298</strain>
    </source>
</reference>
<comment type="caution">
    <text evidence="2">The sequence shown here is derived from an EMBL/GenBank/DDBJ whole genome shotgun (WGS) entry which is preliminary data.</text>
</comment>
<dbReference type="PANTHER" id="PTHR37540:SF5">
    <property type="entry name" value="TRANSCRIPTION FACTOR DOMAIN-CONTAINING PROTEIN"/>
    <property type="match status" value="1"/>
</dbReference>
<dbReference type="AlphaFoldDB" id="A0A9P8F5R1"/>
<organism evidence="2 3">
    <name type="scientific">Aureobasidium melanogenum</name>
    <name type="common">Aureobasidium pullulans var. melanogenum</name>
    <dbReference type="NCBI Taxonomy" id="46634"/>
    <lineage>
        <taxon>Eukaryota</taxon>
        <taxon>Fungi</taxon>
        <taxon>Dikarya</taxon>
        <taxon>Ascomycota</taxon>
        <taxon>Pezizomycotina</taxon>
        <taxon>Dothideomycetes</taxon>
        <taxon>Dothideomycetidae</taxon>
        <taxon>Dothideales</taxon>
        <taxon>Saccotheciaceae</taxon>
        <taxon>Aureobasidium</taxon>
    </lineage>
</organism>
<dbReference type="Proteomes" id="UP000729357">
    <property type="component" value="Unassembled WGS sequence"/>
</dbReference>
<proteinExistence type="predicted"/>
<evidence type="ECO:0000256" key="1">
    <source>
        <dbReference type="SAM" id="MobiDB-lite"/>
    </source>
</evidence>
<feature type="compositionally biased region" description="Low complexity" evidence="1">
    <location>
        <begin position="95"/>
        <end position="111"/>
    </location>
</feature>
<accession>A0A9P8F5R1</accession>
<evidence type="ECO:0000313" key="3">
    <source>
        <dbReference type="Proteomes" id="UP000729357"/>
    </source>
</evidence>
<feature type="region of interest" description="Disordered" evidence="1">
    <location>
        <begin position="44"/>
        <end position="64"/>
    </location>
</feature>
<evidence type="ECO:0000313" key="2">
    <source>
        <dbReference type="EMBL" id="KAG9940546.1"/>
    </source>
</evidence>